<keyword evidence="2" id="KW-0169">Cobalamin biosynthesis</keyword>
<evidence type="ECO:0000313" key="8">
    <source>
        <dbReference type="EMBL" id="QPS01445.1"/>
    </source>
</evidence>
<dbReference type="InterPro" id="IPR014008">
    <property type="entry name" value="Cbl_synth_MTase_CbiT"/>
</dbReference>
<evidence type="ECO:0000256" key="4">
    <source>
        <dbReference type="ARBA" id="ARBA00022679"/>
    </source>
</evidence>
<name>A0A0X8FDG0_9LACT</name>
<comment type="pathway">
    <text evidence="1">Cofactor biosynthesis; adenosylcobalamin biosynthesis.</text>
</comment>
<evidence type="ECO:0000313" key="7">
    <source>
        <dbReference type="EMBL" id="MCY3053329.1"/>
    </source>
</evidence>
<keyword evidence="4 8" id="KW-0808">Transferase</keyword>
<dbReference type="PANTHER" id="PTHR43182">
    <property type="entry name" value="COBALT-PRECORRIN-6B C(15)-METHYLTRANSFERASE (DECARBOXYLATING)"/>
    <property type="match status" value="1"/>
</dbReference>
<dbReference type="GO" id="GO:0008276">
    <property type="term" value="F:protein methyltransferase activity"/>
    <property type="evidence" value="ECO:0007669"/>
    <property type="project" value="InterPro"/>
</dbReference>
<keyword evidence="10" id="KW-1185">Reference proteome</keyword>
<dbReference type="KEGG" id="aun:AWM73_01305"/>
<dbReference type="Gene3D" id="3.40.50.150">
    <property type="entry name" value="Vaccinia Virus protein VP39"/>
    <property type="match status" value="1"/>
</dbReference>
<feature type="domain" description="Methyltransferase" evidence="6">
    <location>
        <begin position="29"/>
        <end position="133"/>
    </location>
</feature>
<dbReference type="GeneID" id="35768145"/>
<dbReference type="EMBL" id="CP065662">
    <property type="protein sequence ID" value="QPS01445.1"/>
    <property type="molecule type" value="Genomic_DNA"/>
</dbReference>
<dbReference type="NCBIfam" id="TIGR02469">
    <property type="entry name" value="CbiT"/>
    <property type="match status" value="1"/>
</dbReference>
<evidence type="ECO:0000256" key="3">
    <source>
        <dbReference type="ARBA" id="ARBA00022603"/>
    </source>
</evidence>
<reference evidence="8 9" key="1">
    <citation type="submission" date="2020-12" db="EMBL/GenBank/DDBJ databases">
        <title>FDA dAtabase for Regulatory Grade micrObial Sequences (FDA-ARGOS): Supporting development and validation of Infectious Disease Dx tests.</title>
        <authorList>
            <person name="Sproer C."/>
            <person name="Gronow S."/>
            <person name="Severitt S."/>
            <person name="Schroder I."/>
            <person name="Tallon L."/>
            <person name="Sadzewicz L."/>
            <person name="Zhao X."/>
            <person name="Boylan J."/>
            <person name="Ott S."/>
            <person name="Bowen H."/>
            <person name="Vavikolanu K."/>
            <person name="Mehta A."/>
            <person name="Aluvathingal J."/>
            <person name="Nadendla S."/>
            <person name="Lowell S."/>
            <person name="Myers T."/>
            <person name="Yan Y."/>
            <person name="Sichtig H."/>
        </authorList>
    </citation>
    <scope>NUCLEOTIDE SEQUENCE [LARGE SCALE GENOMIC DNA]</scope>
    <source>
        <strain evidence="8 9">FDAARGOS_911</strain>
    </source>
</reference>
<evidence type="ECO:0000313" key="10">
    <source>
        <dbReference type="Proteomes" id="UP001069145"/>
    </source>
</evidence>
<dbReference type="Proteomes" id="UP000594771">
    <property type="component" value="Chromosome"/>
</dbReference>
<evidence type="ECO:0000256" key="5">
    <source>
        <dbReference type="ARBA" id="ARBA00022691"/>
    </source>
</evidence>
<sequence length="184" mass="20282">MKDSCFIRGKVPMTKAPIRAVALDLLELHQAQRFLDIGAGTGSISLQAAQEYPDLAVYAIEHKEAAVDLIKENRAHFGLKNYQVFLAEAPMNEDLGHFDAIFIGGSGGKLVEIIDWAHELLKPGGRLVLTFILMENANKAITHLEGGPWQDLEVQTLQAATRKTMGPGHYFKPFNPTTIISCKK</sequence>
<evidence type="ECO:0000256" key="1">
    <source>
        <dbReference type="ARBA" id="ARBA00004953"/>
    </source>
</evidence>
<protein>
    <submittedName>
        <fullName evidence="8">Decarboxylating cobalt-precorrin-6B (C(15))-methyltransferase</fullName>
    </submittedName>
</protein>
<dbReference type="UniPathway" id="UPA00148"/>
<organism evidence="8 9">
    <name type="scientific">Aerococcus urinae</name>
    <dbReference type="NCBI Taxonomy" id="1376"/>
    <lineage>
        <taxon>Bacteria</taxon>
        <taxon>Bacillati</taxon>
        <taxon>Bacillota</taxon>
        <taxon>Bacilli</taxon>
        <taxon>Lactobacillales</taxon>
        <taxon>Aerococcaceae</taxon>
        <taxon>Aerococcus</taxon>
    </lineage>
</organism>
<dbReference type="GO" id="GO:0032259">
    <property type="term" value="P:methylation"/>
    <property type="evidence" value="ECO:0007669"/>
    <property type="project" value="UniProtKB-KW"/>
</dbReference>
<dbReference type="GO" id="GO:0009236">
    <property type="term" value="P:cobalamin biosynthetic process"/>
    <property type="evidence" value="ECO:0007669"/>
    <property type="project" value="UniProtKB-UniPathway"/>
</dbReference>
<dbReference type="Pfam" id="PF13847">
    <property type="entry name" value="Methyltransf_31"/>
    <property type="match status" value="1"/>
</dbReference>
<dbReference type="PANTHER" id="PTHR43182:SF1">
    <property type="entry name" value="COBALT-PRECORRIN-7 C(5)-METHYLTRANSFERASE"/>
    <property type="match status" value="1"/>
</dbReference>
<dbReference type="InterPro" id="IPR025714">
    <property type="entry name" value="Methyltranfer_dom"/>
</dbReference>
<dbReference type="Proteomes" id="UP001069145">
    <property type="component" value="Unassembled WGS sequence"/>
</dbReference>
<dbReference type="NCBIfam" id="NF006138">
    <property type="entry name" value="PRK08287.1"/>
    <property type="match status" value="1"/>
</dbReference>
<gene>
    <name evidence="8" type="ORF">I6G68_08750</name>
    <name evidence="7" type="ORF">ODY43_04915</name>
</gene>
<dbReference type="AlphaFoldDB" id="A0A0X8FDG0"/>
<dbReference type="OrthoDB" id="9780707at2"/>
<dbReference type="EMBL" id="JAOTML010000004">
    <property type="protein sequence ID" value="MCY3053329.1"/>
    <property type="molecule type" value="Genomic_DNA"/>
</dbReference>
<keyword evidence="5" id="KW-0949">S-adenosyl-L-methionine</keyword>
<dbReference type="SUPFAM" id="SSF53335">
    <property type="entry name" value="S-adenosyl-L-methionine-dependent methyltransferases"/>
    <property type="match status" value="1"/>
</dbReference>
<dbReference type="CDD" id="cd02440">
    <property type="entry name" value="AdoMet_MTases"/>
    <property type="match status" value="1"/>
</dbReference>
<keyword evidence="3 8" id="KW-0489">Methyltransferase</keyword>
<dbReference type="InterPro" id="IPR050714">
    <property type="entry name" value="Cobalamin_biosynth_MTase"/>
</dbReference>
<dbReference type="InterPro" id="IPR029063">
    <property type="entry name" value="SAM-dependent_MTases_sf"/>
</dbReference>
<evidence type="ECO:0000256" key="2">
    <source>
        <dbReference type="ARBA" id="ARBA00022573"/>
    </source>
</evidence>
<dbReference type="RefSeq" id="WP_060777725.1">
    <property type="nucleotide sequence ID" value="NZ_CAJHLF010000001.1"/>
</dbReference>
<evidence type="ECO:0000259" key="6">
    <source>
        <dbReference type="Pfam" id="PF13847"/>
    </source>
</evidence>
<proteinExistence type="predicted"/>
<reference evidence="7" key="2">
    <citation type="submission" date="2022-09" db="EMBL/GenBank/DDBJ databases">
        <title>Aerococcus urinae taxonomy study.</title>
        <authorList>
            <person name="Christensen J."/>
            <person name="Senneby E."/>
        </authorList>
    </citation>
    <scope>NUCLEOTIDE SEQUENCE</scope>
    <source>
        <strain evidence="7">NLD-066-U95</strain>
    </source>
</reference>
<evidence type="ECO:0000313" key="9">
    <source>
        <dbReference type="Proteomes" id="UP000594771"/>
    </source>
</evidence>
<accession>A0A0X8FDG0</accession>